<gene>
    <name evidence="3" type="ORF">EJ08DRAFT_665592</name>
</gene>
<dbReference type="OrthoDB" id="2333384at2759"/>
<comment type="caution">
    <text evidence="3">The sequence shown here is derived from an EMBL/GenBank/DDBJ whole genome shotgun (WGS) entry which is preliminary data.</text>
</comment>
<evidence type="ECO:0000313" key="4">
    <source>
        <dbReference type="Proteomes" id="UP000800235"/>
    </source>
</evidence>
<dbReference type="EMBL" id="MU007109">
    <property type="protein sequence ID" value="KAF2420532.1"/>
    <property type="molecule type" value="Genomic_DNA"/>
</dbReference>
<name>A0A9P4NGM1_9PEZI</name>
<protein>
    <recommendedName>
        <fullName evidence="2">Arrestin-like N-terminal domain-containing protein</fullName>
    </recommendedName>
</protein>
<dbReference type="Proteomes" id="UP000800235">
    <property type="component" value="Unassembled WGS sequence"/>
</dbReference>
<dbReference type="InterPro" id="IPR011021">
    <property type="entry name" value="Arrestin-like_N"/>
</dbReference>
<dbReference type="Gene3D" id="2.60.40.640">
    <property type="match status" value="1"/>
</dbReference>
<evidence type="ECO:0000259" key="2">
    <source>
        <dbReference type="Pfam" id="PF00339"/>
    </source>
</evidence>
<sequence>MGLSIRVDDRQTCYNPGDTVKGCVQFGSSKDEKIQSVVIDFQCTSEVVFPDGSHYPCRATTTIFSFTQQLHRVGDALPTARRFDHSWPFEFCFPTESDTISVPVLPPTFMVNVSNSTVDVRYNLKAVLTRASLRLFSLLSTSVNHALTFSPFRYGRNYTFEMQKATTSFLARSMHLLPGKCDTELTTREQLRTVFHKTTLPQALFEFSLKHPRQIVKGGSFPFMVKLDLLRTKPAQLGRTPLIGITSLKVEVKTMLAVNAKGHQDVITTKQVLLNIKRNEYSEMLPLPEDLQDEYFDLSYLGVMTHRLPRDFETPNITVTNEVKFTMRVYCEDEGWDWECKSDPRILAADVGRVPHLPFLLQDERPVQHRDRPRYSLDGVQDPPPPYVEPPAYEEEA</sequence>
<accession>A0A9P4NGM1</accession>
<dbReference type="SUPFAM" id="SSF81296">
    <property type="entry name" value="E set domains"/>
    <property type="match status" value="1"/>
</dbReference>
<dbReference type="AlphaFoldDB" id="A0A9P4NGM1"/>
<feature type="compositionally biased region" description="Basic and acidic residues" evidence="1">
    <location>
        <begin position="365"/>
        <end position="375"/>
    </location>
</feature>
<reference evidence="3" key="1">
    <citation type="journal article" date="2020" name="Stud. Mycol.">
        <title>101 Dothideomycetes genomes: a test case for predicting lifestyles and emergence of pathogens.</title>
        <authorList>
            <person name="Haridas S."/>
            <person name="Albert R."/>
            <person name="Binder M."/>
            <person name="Bloem J."/>
            <person name="Labutti K."/>
            <person name="Salamov A."/>
            <person name="Andreopoulos B."/>
            <person name="Baker S."/>
            <person name="Barry K."/>
            <person name="Bills G."/>
            <person name="Bluhm B."/>
            <person name="Cannon C."/>
            <person name="Castanera R."/>
            <person name="Culley D."/>
            <person name="Daum C."/>
            <person name="Ezra D."/>
            <person name="Gonzalez J."/>
            <person name="Henrissat B."/>
            <person name="Kuo A."/>
            <person name="Liang C."/>
            <person name="Lipzen A."/>
            <person name="Lutzoni F."/>
            <person name="Magnuson J."/>
            <person name="Mondo S."/>
            <person name="Nolan M."/>
            <person name="Ohm R."/>
            <person name="Pangilinan J."/>
            <person name="Park H.-J."/>
            <person name="Ramirez L."/>
            <person name="Alfaro M."/>
            <person name="Sun H."/>
            <person name="Tritt A."/>
            <person name="Yoshinaga Y."/>
            <person name="Zwiers L.-H."/>
            <person name="Turgeon B."/>
            <person name="Goodwin S."/>
            <person name="Spatafora J."/>
            <person name="Crous P."/>
            <person name="Grigoriev I."/>
        </authorList>
    </citation>
    <scope>NUCLEOTIDE SEQUENCE</scope>
    <source>
        <strain evidence="3">CBS 130266</strain>
    </source>
</reference>
<feature type="domain" description="Arrestin-like N-terminal" evidence="2">
    <location>
        <begin position="4"/>
        <end position="131"/>
    </location>
</feature>
<dbReference type="InterPro" id="IPR014756">
    <property type="entry name" value="Ig_E-set"/>
</dbReference>
<proteinExistence type="predicted"/>
<keyword evidence="4" id="KW-1185">Reference proteome</keyword>
<organism evidence="3 4">
    <name type="scientific">Tothia fuscella</name>
    <dbReference type="NCBI Taxonomy" id="1048955"/>
    <lineage>
        <taxon>Eukaryota</taxon>
        <taxon>Fungi</taxon>
        <taxon>Dikarya</taxon>
        <taxon>Ascomycota</taxon>
        <taxon>Pezizomycotina</taxon>
        <taxon>Dothideomycetes</taxon>
        <taxon>Pleosporomycetidae</taxon>
        <taxon>Venturiales</taxon>
        <taxon>Cylindrosympodiaceae</taxon>
        <taxon>Tothia</taxon>
    </lineage>
</organism>
<dbReference type="InterPro" id="IPR014752">
    <property type="entry name" value="Arrestin-like_C"/>
</dbReference>
<evidence type="ECO:0000313" key="3">
    <source>
        <dbReference type="EMBL" id="KAF2420532.1"/>
    </source>
</evidence>
<evidence type="ECO:0000256" key="1">
    <source>
        <dbReference type="SAM" id="MobiDB-lite"/>
    </source>
</evidence>
<dbReference type="Pfam" id="PF00339">
    <property type="entry name" value="Arrestin_N"/>
    <property type="match status" value="1"/>
</dbReference>
<feature type="region of interest" description="Disordered" evidence="1">
    <location>
        <begin position="365"/>
        <end position="397"/>
    </location>
</feature>